<evidence type="ECO:0000256" key="1">
    <source>
        <dbReference type="ARBA" id="ARBA00010272"/>
    </source>
</evidence>
<feature type="transmembrane region" description="Helical" evidence="2">
    <location>
        <begin position="81"/>
        <end position="98"/>
    </location>
</feature>
<feature type="transmembrane region" description="Helical" evidence="2">
    <location>
        <begin position="56"/>
        <end position="75"/>
    </location>
</feature>
<dbReference type="SUPFAM" id="SSF89957">
    <property type="entry name" value="MTH1187/YkoF-like"/>
    <property type="match status" value="1"/>
</dbReference>
<dbReference type="InterPro" id="IPR010787">
    <property type="entry name" value="DUF1385"/>
</dbReference>
<protein>
    <recommendedName>
        <fullName evidence="3">Thiamine-binding protein domain-containing protein</fullName>
    </recommendedName>
</protein>
<evidence type="ECO:0000313" key="5">
    <source>
        <dbReference type="Proteomes" id="UP000001401"/>
    </source>
</evidence>
<dbReference type="AlphaFoldDB" id="E6TWY0"/>
<accession>E6TWY0</accession>
<dbReference type="InterPro" id="IPR051614">
    <property type="entry name" value="UPF0045_domain"/>
</dbReference>
<keyword evidence="5" id="KW-1185">Reference proteome</keyword>
<dbReference type="InterPro" id="IPR002767">
    <property type="entry name" value="Thiamine_BP"/>
</dbReference>
<comment type="similarity">
    <text evidence="1">Belongs to the UPF0045 family.</text>
</comment>
<dbReference type="EMBL" id="CP002394">
    <property type="protein sequence ID" value="ADU29930.1"/>
    <property type="molecule type" value="Genomic_DNA"/>
</dbReference>
<dbReference type="Pfam" id="PF01910">
    <property type="entry name" value="Thiamine_BP"/>
    <property type="match status" value="1"/>
</dbReference>
<dbReference type="InterPro" id="IPR029756">
    <property type="entry name" value="MTH1187/YkoF-like"/>
</dbReference>
<dbReference type="Pfam" id="PF07136">
    <property type="entry name" value="DUF1385"/>
    <property type="match status" value="1"/>
</dbReference>
<organism evidence="4 5">
    <name type="scientific">Evansella cellulosilytica (strain ATCC 21833 / DSM 2522 / FERM P-1141 / JCM 9156 / N-4)</name>
    <name type="common">Bacillus cellulosilyticus</name>
    <dbReference type="NCBI Taxonomy" id="649639"/>
    <lineage>
        <taxon>Bacteria</taxon>
        <taxon>Bacillati</taxon>
        <taxon>Bacillota</taxon>
        <taxon>Bacilli</taxon>
        <taxon>Bacillales</taxon>
        <taxon>Bacillaceae</taxon>
        <taxon>Evansella</taxon>
    </lineage>
</organism>
<dbReference type="eggNOG" id="COG0011">
    <property type="taxonomic scope" value="Bacteria"/>
</dbReference>
<proteinExistence type="inferred from homology"/>
<feature type="transmembrane region" description="Helical" evidence="2">
    <location>
        <begin position="170"/>
        <end position="186"/>
    </location>
</feature>
<dbReference type="RefSeq" id="WP_013488267.1">
    <property type="nucleotide sequence ID" value="NC_014829.1"/>
</dbReference>
<keyword evidence="2" id="KW-0812">Transmembrane</keyword>
<dbReference type="KEGG" id="bco:Bcell_1667"/>
<dbReference type="PANTHER" id="PTHR33777">
    <property type="entry name" value="UPF0045 PROTEIN ECM15"/>
    <property type="match status" value="1"/>
</dbReference>
<dbReference type="PANTHER" id="PTHR33777:SF1">
    <property type="entry name" value="UPF0045 PROTEIN ECM15"/>
    <property type="match status" value="1"/>
</dbReference>
<evidence type="ECO:0000259" key="3">
    <source>
        <dbReference type="Pfam" id="PF01910"/>
    </source>
</evidence>
<feature type="domain" description="Thiamine-binding protein" evidence="3">
    <location>
        <begin position="253"/>
        <end position="346"/>
    </location>
</feature>
<dbReference type="HOGENOM" id="CLU_065524_0_0_9"/>
<keyword evidence="2" id="KW-1133">Transmembrane helix</keyword>
<reference evidence="4" key="1">
    <citation type="submission" date="2010-12" db="EMBL/GenBank/DDBJ databases">
        <title>Complete sequence of Bacillus cellulosilyticus DSM 2522.</title>
        <authorList>
            <consortium name="US DOE Joint Genome Institute"/>
            <person name="Lucas S."/>
            <person name="Copeland A."/>
            <person name="Lapidus A."/>
            <person name="Cheng J.-F."/>
            <person name="Bruce D."/>
            <person name="Goodwin L."/>
            <person name="Pitluck S."/>
            <person name="Chertkov O."/>
            <person name="Detter J.C."/>
            <person name="Han C."/>
            <person name="Tapia R."/>
            <person name="Land M."/>
            <person name="Hauser L."/>
            <person name="Jeffries C."/>
            <person name="Kyrpides N."/>
            <person name="Ivanova N."/>
            <person name="Mikhailova N."/>
            <person name="Brumm P."/>
            <person name="Mead D."/>
            <person name="Woyke T."/>
        </authorList>
    </citation>
    <scope>NUCLEOTIDE SEQUENCE [LARGE SCALE GENOMIC DNA]</scope>
    <source>
        <strain evidence="4">DSM 2522</strain>
    </source>
</reference>
<feature type="transmembrane region" description="Helical" evidence="2">
    <location>
        <begin position="142"/>
        <end position="164"/>
    </location>
</feature>
<gene>
    <name evidence="4" type="ordered locus">Bcell_1667</name>
</gene>
<evidence type="ECO:0000313" key="4">
    <source>
        <dbReference type="EMBL" id="ADU29930.1"/>
    </source>
</evidence>
<evidence type="ECO:0000256" key="2">
    <source>
        <dbReference type="SAM" id="Phobius"/>
    </source>
</evidence>
<dbReference type="STRING" id="649639.Bcell_1667"/>
<dbReference type="GO" id="GO:0005829">
    <property type="term" value="C:cytosol"/>
    <property type="evidence" value="ECO:0007669"/>
    <property type="project" value="TreeGrafter"/>
</dbReference>
<dbReference type="Proteomes" id="UP000001401">
    <property type="component" value="Chromosome"/>
</dbReference>
<keyword evidence="2" id="KW-0472">Membrane</keyword>
<sequence>MVRGMSFQKGILFIGRKHIACSYAINEKQNKTWIKPISINSVIEISKLVLFSMPKWYFLLLSILLILVLVPKSFTSIEWEGIPYFALIFFLYGTHLCFPKQLKKYHGAEHKVFSYNGTISISRLRDIREAEITNRYCSTNTILLYFLSVIFLSFIILVMSPFHWLHSMKIAAYFSILTAFVLTKWLHKRKQTFLRNGILKGSYWLQKNVTTLEPDKKHMKTAIMAYRRLAIKEFPHRIKSSKTRKENKKMAIADVTVIPIGSSTTSVSEVVAEIHRLLKATDKDIHIELTPMSTLIEGDVSDLLEIIKDIHEVPFKLGHKRVATNIRIDDRRDKKSTMKTKLQAVQSKITISSDE</sequence>
<dbReference type="NCBIfam" id="TIGR00106">
    <property type="entry name" value="MTH1187 family thiamine-binding protein"/>
    <property type="match status" value="1"/>
</dbReference>
<name>E6TWY0_EVAC2</name>
<dbReference type="Gene3D" id="3.30.70.930">
    <property type="match status" value="1"/>
</dbReference>